<keyword evidence="2" id="KW-1185">Reference proteome</keyword>
<gene>
    <name evidence="1" type="ORF">PIB30_022568</name>
</gene>
<sequence>MESKESGQKAKNSPIQCRSRARALPMACPRFPLLNEEVSVGGAPALSDGTPAPPHFVMPKIRTPHARAVEVTRPRDGSRTHLNEGYFGDFTFPGQGPSISQALFDLYWGGGTAET</sequence>
<organism evidence="1 2">
    <name type="scientific">Stylosanthes scabra</name>
    <dbReference type="NCBI Taxonomy" id="79078"/>
    <lineage>
        <taxon>Eukaryota</taxon>
        <taxon>Viridiplantae</taxon>
        <taxon>Streptophyta</taxon>
        <taxon>Embryophyta</taxon>
        <taxon>Tracheophyta</taxon>
        <taxon>Spermatophyta</taxon>
        <taxon>Magnoliopsida</taxon>
        <taxon>eudicotyledons</taxon>
        <taxon>Gunneridae</taxon>
        <taxon>Pentapetalae</taxon>
        <taxon>rosids</taxon>
        <taxon>fabids</taxon>
        <taxon>Fabales</taxon>
        <taxon>Fabaceae</taxon>
        <taxon>Papilionoideae</taxon>
        <taxon>50 kb inversion clade</taxon>
        <taxon>dalbergioids sensu lato</taxon>
        <taxon>Dalbergieae</taxon>
        <taxon>Pterocarpus clade</taxon>
        <taxon>Stylosanthes</taxon>
    </lineage>
</organism>
<evidence type="ECO:0000313" key="1">
    <source>
        <dbReference type="EMBL" id="MED6205964.1"/>
    </source>
</evidence>
<dbReference type="EMBL" id="JASCZI010241732">
    <property type="protein sequence ID" value="MED6205964.1"/>
    <property type="molecule type" value="Genomic_DNA"/>
</dbReference>
<protein>
    <submittedName>
        <fullName evidence="1">Uncharacterized protein</fullName>
    </submittedName>
</protein>
<name>A0ABU6Y9M3_9FABA</name>
<comment type="caution">
    <text evidence="1">The sequence shown here is derived from an EMBL/GenBank/DDBJ whole genome shotgun (WGS) entry which is preliminary data.</text>
</comment>
<accession>A0ABU6Y9M3</accession>
<proteinExistence type="predicted"/>
<reference evidence="1 2" key="1">
    <citation type="journal article" date="2023" name="Plants (Basel)">
        <title>Bridging the Gap: Combining Genomics and Transcriptomics Approaches to Understand Stylosanthes scabra, an Orphan Legume from the Brazilian Caatinga.</title>
        <authorList>
            <person name="Ferreira-Neto J.R.C."/>
            <person name="da Silva M.D."/>
            <person name="Binneck E."/>
            <person name="de Melo N.F."/>
            <person name="da Silva R.H."/>
            <person name="de Melo A.L.T.M."/>
            <person name="Pandolfi V."/>
            <person name="Bustamante F.O."/>
            <person name="Brasileiro-Vidal A.C."/>
            <person name="Benko-Iseppon A.M."/>
        </authorList>
    </citation>
    <scope>NUCLEOTIDE SEQUENCE [LARGE SCALE GENOMIC DNA]</scope>
    <source>
        <tissue evidence="1">Leaves</tissue>
    </source>
</reference>
<dbReference type="Proteomes" id="UP001341840">
    <property type="component" value="Unassembled WGS sequence"/>
</dbReference>
<evidence type="ECO:0000313" key="2">
    <source>
        <dbReference type="Proteomes" id="UP001341840"/>
    </source>
</evidence>